<reference evidence="5" key="1">
    <citation type="submission" date="2018-05" db="EMBL/GenBank/DDBJ databases">
        <title>Complete genome sequence of Actinobacillus porcitonsillarum reference strain 9953L55 (CCUG 46996).</title>
        <authorList>
            <person name="Dona V."/>
            <person name="Perreten V."/>
        </authorList>
    </citation>
    <scope>NUCLEOTIDE SEQUENCE [LARGE SCALE GENOMIC DNA]</scope>
    <source>
        <strain evidence="5">9953L55</strain>
    </source>
</reference>
<dbReference type="InterPro" id="IPR018635">
    <property type="entry name" value="UPF0319"/>
</dbReference>
<comment type="similarity">
    <text evidence="1">Belongs to the UPF0319 family.</text>
</comment>
<dbReference type="Proteomes" id="UP000244920">
    <property type="component" value="Chromosome"/>
</dbReference>
<protein>
    <submittedName>
        <fullName evidence="4">Uncharacterized protein</fullName>
    </submittedName>
</protein>
<evidence type="ECO:0000256" key="3">
    <source>
        <dbReference type="SAM" id="SignalP"/>
    </source>
</evidence>
<dbReference type="Pfam" id="PF09829">
    <property type="entry name" value="DUF2057"/>
    <property type="match status" value="1"/>
</dbReference>
<gene>
    <name evidence="4" type="ORF">DDU33_09730</name>
</gene>
<feature type="chain" id="PRO_5016020322" evidence="3">
    <location>
        <begin position="22"/>
        <end position="201"/>
    </location>
</feature>
<feature type="signal peptide" evidence="3">
    <location>
        <begin position="1"/>
        <end position="21"/>
    </location>
</feature>
<proteinExistence type="inferred from homology"/>
<keyword evidence="5" id="KW-1185">Reference proteome</keyword>
<evidence type="ECO:0000313" key="4">
    <source>
        <dbReference type="EMBL" id="AWI51744.1"/>
    </source>
</evidence>
<dbReference type="PANTHER" id="PTHR38108:SF1">
    <property type="entry name" value="UPF0319 PROTEIN YCCT"/>
    <property type="match status" value="1"/>
</dbReference>
<dbReference type="EMBL" id="CP029206">
    <property type="protein sequence ID" value="AWI51744.1"/>
    <property type="molecule type" value="Genomic_DNA"/>
</dbReference>
<dbReference type="AlphaFoldDB" id="A0A2U8FMY2"/>
<dbReference type="KEGG" id="apor:DDU33_09730"/>
<evidence type="ECO:0000313" key="5">
    <source>
        <dbReference type="Proteomes" id="UP000244920"/>
    </source>
</evidence>
<dbReference type="PANTHER" id="PTHR38108">
    <property type="entry name" value="UPF0319 PROTEIN YCCT"/>
    <property type="match status" value="1"/>
</dbReference>
<organism evidence="4 5">
    <name type="scientific">Actinobacillus porcitonsillarum</name>
    <dbReference type="NCBI Taxonomy" id="189834"/>
    <lineage>
        <taxon>Bacteria</taxon>
        <taxon>Pseudomonadati</taxon>
        <taxon>Pseudomonadota</taxon>
        <taxon>Gammaproteobacteria</taxon>
        <taxon>Pasteurellales</taxon>
        <taxon>Pasteurellaceae</taxon>
        <taxon>Actinobacillus</taxon>
    </lineage>
</organism>
<sequence>MKLVKIAVATAAMVVSTVSMAGALTSSDTVEILAFDGQYVKKGTKIQINDTQTHQVVVSVGDIVNGSYFSLDPIVLTFNGSTEDTKITVPQFRNAYDVNKFKSQPTFSIETASGKSLEYKQDKLKGDGFAPNSRVEDNLAKYNAGKGVAAVPAFANAVLEAKGQMVVETKNVKEEQLQLLFSKADKETQKRFLEWAKKNVK</sequence>
<evidence type="ECO:0000256" key="1">
    <source>
        <dbReference type="ARBA" id="ARBA00008490"/>
    </source>
</evidence>
<dbReference type="NCBIfam" id="NF002516">
    <property type="entry name" value="PRK01904.1"/>
    <property type="match status" value="1"/>
</dbReference>
<accession>A0A2U8FMY2</accession>
<dbReference type="RefSeq" id="WP_108924896.1">
    <property type="nucleotide sequence ID" value="NZ_CP029206.1"/>
</dbReference>
<keyword evidence="2 3" id="KW-0732">Signal</keyword>
<name>A0A2U8FMY2_9PAST</name>
<evidence type="ECO:0000256" key="2">
    <source>
        <dbReference type="ARBA" id="ARBA00022729"/>
    </source>
</evidence>